<dbReference type="AlphaFoldDB" id="A0A4C1ZSH4"/>
<protein>
    <submittedName>
        <fullName evidence="1">Uncharacterized protein</fullName>
    </submittedName>
</protein>
<sequence length="89" mass="9238">MPHPQNYVKIDPEVKEKVDENSAIRAFEAVGRRAECGQKSGQLRLGQAHKATDGRLAKPAAADIGVSNGVVGGNSADVVAASAPAYIPD</sequence>
<keyword evidence="2" id="KW-1185">Reference proteome</keyword>
<gene>
    <name evidence="1" type="ORF">EVAR_63743_1</name>
</gene>
<reference evidence="1 2" key="1">
    <citation type="journal article" date="2019" name="Commun. Biol.">
        <title>The bagworm genome reveals a unique fibroin gene that provides high tensile strength.</title>
        <authorList>
            <person name="Kono N."/>
            <person name="Nakamura H."/>
            <person name="Ohtoshi R."/>
            <person name="Tomita M."/>
            <person name="Numata K."/>
            <person name="Arakawa K."/>
        </authorList>
    </citation>
    <scope>NUCLEOTIDE SEQUENCE [LARGE SCALE GENOMIC DNA]</scope>
</reference>
<proteinExistence type="predicted"/>
<dbReference type="EMBL" id="BGZK01002046">
    <property type="protein sequence ID" value="GBP89949.1"/>
    <property type="molecule type" value="Genomic_DNA"/>
</dbReference>
<evidence type="ECO:0000313" key="2">
    <source>
        <dbReference type="Proteomes" id="UP000299102"/>
    </source>
</evidence>
<dbReference type="Proteomes" id="UP000299102">
    <property type="component" value="Unassembled WGS sequence"/>
</dbReference>
<comment type="caution">
    <text evidence="1">The sequence shown here is derived from an EMBL/GenBank/DDBJ whole genome shotgun (WGS) entry which is preliminary data.</text>
</comment>
<organism evidence="1 2">
    <name type="scientific">Eumeta variegata</name>
    <name type="common">Bagworm moth</name>
    <name type="synonym">Eumeta japonica</name>
    <dbReference type="NCBI Taxonomy" id="151549"/>
    <lineage>
        <taxon>Eukaryota</taxon>
        <taxon>Metazoa</taxon>
        <taxon>Ecdysozoa</taxon>
        <taxon>Arthropoda</taxon>
        <taxon>Hexapoda</taxon>
        <taxon>Insecta</taxon>
        <taxon>Pterygota</taxon>
        <taxon>Neoptera</taxon>
        <taxon>Endopterygota</taxon>
        <taxon>Lepidoptera</taxon>
        <taxon>Glossata</taxon>
        <taxon>Ditrysia</taxon>
        <taxon>Tineoidea</taxon>
        <taxon>Psychidae</taxon>
        <taxon>Oiketicinae</taxon>
        <taxon>Eumeta</taxon>
    </lineage>
</organism>
<name>A0A4C1ZSH4_EUMVA</name>
<evidence type="ECO:0000313" key="1">
    <source>
        <dbReference type="EMBL" id="GBP89949.1"/>
    </source>
</evidence>
<accession>A0A4C1ZSH4</accession>